<dbReference type="GO" id="GO:0004792">
    <property type="term" value="F:thiosulfate-cyanide sulfurtransferase activity"/>
    <property type="evidence" value="ECO:0007669"/>
    <property type="project" value="TreeGrafter"/>
</dbReference>
<evidence type="ECO:0000256" key="1">
    <source>
        <dbReference type="SAM" id="MobiDB-lite"/>
    </source>
</evidence>
<dbReference type="Pfam" id="PF00899">
    <property type="entry name" value="ThiF"/>
    <property type="match status" value="2"/>
</dbReference>
<dbReference type="PANTHER" id="PTHR10953">
    <property type="entry name" value="UBIQUITIN-ACTIVATING ENZYME E1"/>
    <property type="match status" value="1"/>
</dbReference>
<feature type="region of interest" description="Disordered" evidence="1">
    <location>
        <begin position="217"/>
        <end position="286"/>
    </location>
</feature>
<keyword evidence="3" id="KW-0548">Nucleotidyltransferase</keyword>
<protein>
    <submittedName>
        <fullName evidence="3">ThiF family adenylyltransferase</fullName>
    </submittedName>
</protein>
<dbReference type="PANTHER" id="PTHR10953:SF102">
    <property type="entry name" value="ADENYLYLTRANSFERASE AND SULFURTRANSFERASE MOCS3"/>
    <property type="match status" value="1"/>
</dbReference>
<dbReference type="GO" id="GO:0008641">
    <property type="term" value="F:ubiquitin-like modifier activating enzyme activity"/>
    <property type="evidence" value="ECO:0007669"/>
    <property type="project" value="InterPro"/>
</dbReference>
<proteinExistence type="predicted"/>
<dbReference type="AlphaFoldDB" id="A0AB39RRX3"/>
<evidence type="ECO:0000313" key="3">
    <source>
        <dbReference type="EMBL" id="XDQ58962.1"/>
    </source>
</evidence>
<feature type="domain" description="THIF-type NAD/FAD binding fold" evidence="2">
    <location>
        <begin position="292"/>
        <end position="402"/>
    </location>
</feature>
<dbReference type="InterPro" id="IPR000594">
    <property type="entry name" value="ThiF_NAD_FAD-bd"/>
</dbReference>
<reference evidence="3" key="1">
    <citation type="submission" date="2024-07" db="EMBL/GenBank/DDBJ databases">
        <authorList>
            <person name="Yu S.T."/>
        </authorList>
    </citation>
    <scope>NUCLEOTIDE SEQUENCE</scope>
    <source>
        <strain evidence="3">R41</strain>
    </source>
</reference>
<keyword evidence="3" id="KW-0808">Transferase</keyword>
<dbReference type="EMBL" id="CP163443">
    <property type="protein sequence ID" value="XDQ58962.1"/>
    <property type="molecule type" value="Genomic_DNA"/>
</dbReference>
<dbReference type="SUPFAM" id="SSF69572">
    <property type="entry name" value="Activating enzymes of the ubiquitin-like proteins"/>
    <property type="match status" value="1"/>
</dbReference>
<evidence type="ECO:0000259" key="2">
    <source>
        <dbReference type="Pfam" id="PF00899"/>
    </source>
</evidence>
<dbReference type="Gene3D" id="3.40.50.720">
    <property type="entry name" value="NAD(P)-binding Rossmann-like Domain"/>
    <property type="match status" value="2"/>
</dbReference>
<accession>A0AB39RRX3</accession>
<organism evidence="3">
    <name type="scientific">Streptomyces sp. R41</name>
    <dbReference type="NCBI Taxonomy" id="3238632"/>
    <lineage>
        <taxon>Bacteria</taxon>
        <taxon>Bacillati</taxon>
        <taxon>Actinomycetota</taxon>
        <taxon>Actinomycetes</taxon>
        <taxon>Kitasatosporales</taxon>
        <taxon>Streptomycetaceae</taxon>
        <taxon>Streptomyces</taxon>
    </lineage>
</organism>
<dbReference type="InterPro" id="IPR035985">
    <property type="entry name" value="Ubiquitin-activating_enz"/>
</dbReference>
<sequence>MTVEALNRPRIKPEHRAYRTVDGNVRIGSVIHGIGAEIADPQGWVWTLVEAMDGTRGPSAVVAEVVRAHPELPGEDARQAMADLLAAGFVDDAGAVVPLPERERVRYSRGVPLLRWMDLGPRTSPWDAQLRLRRAHVLLIGIGGTGGYAAQSLVASGVGHLHCVDPDTVDLSNLNRQPLFRESDIGRPKVEAALATLRALNSDVTITAERREVRGPGDLAELLRAGDRGGGGVGDAGAGAGGPGAGGPGMGGPRPGRAGTRERDEDGSSENGPGNPRPGGSGGVGLRETLGSGYDLLVLAADRPDDIRRWANRVCLAAGLPWVDAGYRGPLVTAGVYVPGRGACWECLRAGEAARRDLRLAPDQDPEVASPRMPWNPATAVTAGLSGGLLAHAALALLTGVPALDPGFRFGVNLMLPGDPVLQRTPRQLDCPACGERAGGVRE</sequence>
<dbReference type="GO" id="GO:0016779">
    <property type="term" value="F:nucleotidyltransferase activity"/>
    <property type="evidence" value="ECO:0007669"/>
    <property type="project" value="UniProtKB-KW"/>
</dbReference>
<dbReference type="InterPro" id="IPR045886">
    <property type="entry name" value="ThiF/MoeB/HesA"/>
</dbReference>
<gene>
    <name evidence="3" type="ORF">AB5J53_17740</name>
</gene>
<feature type="compositionally biased region" description="Gly residues" evidence="1">
    <location>
        <begin position="228"/>
        <end position="254"/>
    </location>
</feature>
<dbReference type="RefSeq" id="WP_369252294.1">
    <property type="nucleotide sequence ID" value="NZ_CP163443.1"/>
</dbReference>
<name>A0AB39RRX3_9ACTN</name>
<feature type="domain" description="THIF-type NAD/FAD binding fold" evidence="2">
    <location>
        <begin position="127"/>
        <end position="214"/>
    </location>
</feature>
<dbReference type="GO" id="GO:0005737">
    <property type="term" value="C:cytoplasm"/>
    <property type="evidence" value="ECO:0007669"/>
    <property type="project" value="TreeGrafter"/>
</dbReference>